<reference evidence="1 2" key="1">
    <citation type="journal article" date="2019" name="Int. J. Syst. Evol. Microbiol.">
        <title>The Global Catalogue of Microorganisms (GCM) 10K type strain sequencing project: providing services to taxonomists for standard genome sequencing and annotation.</title>
        <authorList>
            <consortium name="The Broad Institute Genomics Platform"/>
            <consortium name="The Broad Institute Genome Sequencing Center for Infectious Disease"/>
            <person name="Wu L."/>
            <person name="Ma J."/>
        </authorList>
    </citation>
    <scope>NUCLEOTIDE SEQUENCE [LARGE SCALE GENOMIC DNA]</scope>
    <source>
        <strain evidence="1 2">CGMCC 1.15824</strain>
    </source>
</reference>
<accession>A0ABD5QIS3</accession>
<evidence type="ECO:0000313" key="2">
    <source>
        <dbReference type="Proteomes" id="UP001595925"/>
    </source>
</evidence>
<proteinExistence type="predicted"/>
<organism evidence="1 2">
    <name type="scientific">Saliphagus infecundisoli</name>
    <dbReference type="NCBI Taxonomy" id="1849069"/>
    <lineage>
        <taxon>Archaea</taxon>
        <taxon>Methanobacteriati</taxon>
        <taxon>Methanobacteriota</taxon>
        <taxon>Stenosarchaea group</taxon>
        <taxon>Halobacteria</taxon>
        <taxon>Halobacteriales</taxon>
        <taxon>Natrialbaceae</taxon>
        <taxon>Saliphagus</taxon>
    </lineage>
</organism>
<protein>
    <recommendedName>
        <fullName evidence="3">Amphi-Trp domain-containing protein</fullName>
    </recommendedName>
</protein>
<comment type="caution">
    <text evidence="1">The sequence shown here is derived from an EMBL/GenBank/DDBJ whole genome shotgun (WGS) entry which is preliminary data.</text>
</comment>
<evidence type="ECO:0000313" key="1">
    <source>
        <dbReference type="EMBL" id="MFC4989516.1"/>
    </source>
</evidence>
<dbReference type="AlphaFoldDB" id="A0ABD5QIS3"/>
<name>A0ABD5QIS3_9EURY</name>
<evidence type="ECO:0008006" key="3">
    <source>
        <dbReference type="Google" id="ProtNLM"/>
    </source>
</evidence>
<sequence>MAERVELSDWVELTAQLRRFADGAETTVDDDRIRIEFGSAHVEIGREGRVETGMPLHGFEREGDAEFVVDHEAGTLTVEGETTSYTFRRP</sequence>
<dbReference type="Proteomes" id="UP001595925">
    <property type="component" value="Unassembled WGS sequence"/>
</dbReference>
<dbReference type="EMBL" id="JBHSJG010000049">
    <property type="protein sequence ID" value="MFC4989516.1"/>
    <property type="molecule type" value="Genomic_DNA"/>
</dbReference>
<gene>
    <name evidence="1" type="ORF">ACFPFO_17480</name>
</gene>
<dbReference type="RefSeq" id="WP_114576765.1">
    <property type="nucleotide sequence ID" value="NZ_JAIVEF010000002.1"/>
</dbReference>
<keyword evidence="2" id="KW-1185">Reference proteome</keyword>